<evidence type="ECO:0000313" key="3">
    <source>
        <dbReference type="Proteomes" id="UP000824125"/>
    </source>
</evidence>
<protein>
    <submittedName>
        <fullName evidence="2">Uncharacterized protein</fullName>
    </submittedName>
</protein>
<feature type="transmembrane region" description="Helical" evidence="1">
    <location>
        <begin position="29"/>
        <end position="49"/>
    </location>
</feature>
<reference evidence="2" key="1">
    <citation type="submission" date="2020-10" db="EMBL/GenBank/DDBJ databases">
        <authorList>
            <person name="Gilroy R."/>
        </authorList>
    </citation>
    <scope>NUCLEOTIDE SEQUENCE</scope>
    <source>
        <strain evidence="2">CHK176-6737</strain>
    </source>
</reference>
<evidence type="ECO:0000313" key="2">
    <source>
        <dbReference type="EMBL" id="HIU69562.1"/>
    </source>
</evidence>
<keyword evidence="1" id="KW-0812">Transmembrane</keyword>
<dbReference type="AlphaFoldDB" id="A0A9D1MV39"/>
<dbReference type="Proteomes" id="UP000824125">
    <property type="component" value="Unassembled WGS sequence"/>
</dbReference>
<keyword evidence="1" id="KW-1133">Transmembrane helix</keyword>
<gene>
    <name evidence="2" type="ORF">IAD23_06360</name>
</gene>
<evidence type="ECO:0000256" key="1">
    <source>
        <dbReference type="SAM" id="Phobius"/>
    </source>
</evidence>
<name>A0A9D1MV39_9FIRM</name>
<sequence>MQEKREKIRYLDNIKYMFQNWAKWNAKSFMYLLVWVPALIVVPMLGAYVPKAMIDSIEAGVSIPQLVLKITLISGSFVSTARMIHCWSRPANTAAFGTHRQSTMHSNKKYPVIEPGIFSCFACGYFVVEPKPPSRTALTSSSSARP</sequence>
<reference evidence="2" key="2">
    <citation type="journal article" date="2021" name="PeerJ">
        <title>Extensive microbial diversity within the chicken gut microbiome revealed by metagenomics and culture.</title>
        <authorList>
            <person name="Gilroy R."/>
            <person name="Ravi A."/>
            <person name="Getino M."/>
            <person name="Pursley I."/>
            <person name="Horton D.L."/>
            <person name="Alikhan N.F."/>
            <person name="Baker D."/>
            <person name="Gharbi K."/>
            <person name="Hall N."/>
            <person name="Watson M."/>
            <person name="Adriaenssens E.M."/>
            <person name="Foster-Nyarko E."/>
            <person name="Jarju S."/>
            <person name="Secka A."/>
            <person name="Antonio M."/>
            <person name="Oren A."/>
            <person name="Chaudhuri R.R."/>
            <person name="La Ragione R."/>
            <person name="Hildebrand F."/>
            <person name="Pallen M.J."/>
        </authorList>
    </citation>
    <scope>NUCLEOTIDE SEQUENCE</scope>
    <source>
        <strain evidence="2">CHK176-6737</strain>
    </source>
</reference>
<organism evidence="2 3">
    <name type="scientific">Candidatus Scybalenecus merdavium</name>
    <dbReference type="NCBI Taxonomy" id="2840939"/>
    <lineage>
        <taxon>Bacteria</taxon>
        <taxon>Bacillati</taxon>
        <taxon>Bacillota</taxon>
        <taxon>Clostridia</taxon>
        <taxon>Eubacteriales</taxon>
        <taxon>Oscillospiraceae</taxon>
        <taxon>Oscillospiraceae incertae sedis</taxon>
        <taxon>Candidatus Scybalenecus</taxon>
    </lineage>
</organism>
<proteinExistence type="predicted"/>
<dbReference type="EMBL" id="DVNM01000033">
    <property type="protein sequence ID" value="HIU69562.1"/>
    <property type="molecule type" value="Genomic_DNA"/>
</dbReference>
<accession>A0A9D1MV39</accession>
<keyword evidence="1" id="KW-0472">Membrane</keyword>
<comment type="caution">
    <text evidence="2">The sequence shown here is derived from an EMBL/GenBank/DDBJ whole genome shotgun (WGS) entry which is preliminary data.</text>
</comment>